<dbReference type="RefSeq" id="WP_193868997.1">
    <property type="nucleotide sequence ID" value="NZ_JADEWU010000016.1"/>
</dbReference>
<keyword evidence="4" id="KW-0255">Endonuclease</keyword>
<evidence type="ECO:0000256" key="4">
    <source>
        <dbReference type="ARBA" id="ARBA00022759"/>
    </source>
</evidence>
<evidence type="ECO:0000256" key="3">
    <source>
        <dbReference type="ARBA" id="ARBA00022722"/>
    </source>
</evidence>
<accession>A0ABR9UAC0</accession>
<keyword evidence="5" id="KW-0378">Hydrolase</keyword>
<comment type="caution">
    <text evidence="8">The sequence shown here is derived from an EMBL/GenBank/DDBJ whole genome shotgun (WGS) entry which is preliminary data.</text>
</comment>
<dbReference type="Gene3D" id="3.30.920.30">
    <property type="entry name" value="Hypothetical protein"/>
    <property type="match status" value="1"/>
</dbReference>
<evidence type="ECO:0000313" key="9">
    <source>
        <dbReference type="Proteomes" id="UP000640725"/>
    </source>
</evidence>
<dbReference type="SUPFAM" id="SSF54786">
    <property type="entry name" value="YcfA/nrd intein domain"/>
    <property type="match status" value="1"/>
</dbReference>
<dbReference type="InterPro" id="IPR012933">
    <property type="entry name" value="HicA_mRNA_interferase"/>
</dbReference>
<organism evidence="8 9">
    <name type="scientific">Planktothrix mougeotii LEGE 06226</name>
    <dbReference type="NCBI Taxonomy" id="1828728"/>
    <lineage>
        <taxon>Bacteria</taxon>
        <taxon>Bacillati</taxon>
        <taxon>Cyanobacteriota</taxon>
        <taxon>Cyanophyceae</taxon>
        <taxon>Oscillatoriophycideae</taxon>
        <taxon>Oscillatoriales</taxon>
        <taxon>Microcoleaceae</taxon>
        <taxon>Planktothrix</taxon>
    </lineage>
</organism>
<keyword evidence="6" id="KW-0694">RNA-binding</keyword>
<evidence type="ECO:0000313" key="8">
    <source>
        <dbReference type="EMBL" id="MBE9143410.1"/>
    </source>
</evidence>
<dbReference type="PANTHER" id="PTHR34873">
    <property type="entry name" value="SSR1766 PROTEIN"/>
    <property type="match status" value="1"/>
</dbReference>
<name>A0ABR9UAC0_9CYAN</name>
<dbReference type="InterPro" id="IPR038570">
    <property type="entry name" value="HicA_sf"/>
</dbReference>
<sequence>MKSISGKNFCKILDRKGWILKRIKGSHHIYQNPENNRIVSVPVHRNQDLKLGTLSVLMKTANISEDELKGYM</sequence>
<evidence type="ECO:0000256" key="1">
    <source>
        <dbReference type="ARBA" id="ARBA00006620"/>
    </source>
</evidence>
<dbReference type="Proteomes" id="UP000640725">
    <property type="component" value="Unassembled WGS sequence"/>
</dbReference>
<keyword evidence="3" id="KW-0540">Nuclease</keyword>
<gene>
    <name evidence="8" type="ORF">IQ236_09245</name>
</gene>
<comment type="similarity">
    <text evidence="1">Belongs to the HicA mRNA interferase family.</text>
</comment>
<reference evidence="8 9" key="1">
    <citation type="submission" date="2020-10" db="EMBL/GenBank/DDBJ databases">
        <authorList>
            <person name="Castelo-Branco R."/>
            <person name="Eusebio N."/>
            <person name="Adriana R."/>
            <person name="Vieira A."/>
            <person name="Brugerolle De Fraissinette N."/>
            <person name="Rezende De Castro R."/>
            <person name="Schneider M.P."/>
            <person name="Vasconcelos V."/>
            <person name="Leao P.N."/>
        </authorList>
    </citation>
    <scope>NUCLEOTIDE SEQUENCE [LARGE SCALE GENOMIC DNA]</scope>
    <source>
        <strain evidence="8 9">LEGE 06226</strain>
    </source>
</reference>
<evidence type="ECO:0000256" key="6">
    <source>
        <dbReference type="ARBA" id="ARBA00022884"/>
    </source>
</evidence>
<dbReference type="PANTHER" id="PTHR34873:SF3">
    <property type="entry name" value="ADDICTION MODULE TOXIN, HICA FAMILY"/>
    <property type="match status" value="1"/>
</dbReference>
<keyword evidence="7" id="KW-0346">Stress response</keyword>
<evidence type="ECO:0000256" key="2">
    <source>
        <dbReference type="ARBA" id="ARBA00022649"/>
    </source>
</evidence>
<proteinExistence type="inferred from homology"/>
<dbReference type="EMBL" id="JADEWU010000016">
    <property type="protein sequence ID" value="MBE9143410.1"/>
    <property type="molecule type" value="Genomic_DNA"/>
</dbReference>
<keyword evidence="2" id="KW-1277">Toxin-antitoxin system</keyword>
<evidence type="ECO:0000256" key="5">
    <source>
        <dbReference type="ARBA" id="ARBA00022801"/>
    </source>
</evidence>
<keyword evidence="9" id="KW-1185">Reference proteome</keyword>
<protein>
    <submittedName>
        <fullName evidence="8">Type II toxin-antitoxin system HicA family toxin</fullName>
    </submittedName>
</protein>
<dbReference type="Pfam" id="PF07927">
    <property type="entry name" value="HicA_toxin"/>
    <property type="match status" value="1"/>
</dbReference>
<evidence type="ECO:0000256" key="7">
    <source>
        <dbReference type="ARBA" id="ARBA00023016"/>
    </source>
</evidence>